<dbReference type="Proteomes" id="UP001604336">
    <property type="component" value="Unassembled WGS sequence"/>
</dbReference>
<organism evidence="1 2">
    <name type="scientific">Abeliophyllum distichum</name>
    <dbReference type="NCBI Taxonomy" id="126358"/>
    <lineage>
        <taxon>Eukaryota</taxon>
        <taxon>Viridiplantae</taxon>
        <taxon>Streptophyta</taxon>
        <taxon>Embryophyta</taxon>
        <taxon>Tracheophyta</taxon>
        <taxon>Spermatophyta</taxon>
        <taxon>Magnoliopsida</taxon>
        <taxon>eudicotyledons</taxon>
        <taxon>Gunneridae</taxon>
        <taxon>Pentapetalae</taxon>
        <taxon>asterids</taxon>
        <taxon>lamiids</taxon>
        <taxon>Lamiales</taxon>
        <taxon>Oleaceae</taxon>
        <taxon>Forsythieae</taxon>
        <taxon>Abeliophyllum</taxon>
    </lineage>
</organism>
<dbReference type="EMBL" id="JBFOLK010000007">
    <property type="protein sequence ID" value="KAL2498205.1"/>
    <property type="molecule type" value="Genomic_DNA"/>
</dbReference>
<evidence type="ECO:0000313" key="2">
    <source>
        <dbReference type="Proteomes" id="UP001604336"/>
    </source>
</evidence>
<proteinExistence type="predicted"/>
<name>A0ABD1SBR4_9LAMI</name>
<evidence type="ECO:0000313" key="1">
    <source>
        <dbReference type="EMBL" id="KAL2498205.1"/>
    </source>
</evidence>
<sequence>MPPVMASNYILANKFKNDEHDEEMIEEDEEVVCTLECEEGTSVGNQLAQNNDEEDNDGMTDIEEEIDMEIERRIRRVSYNNLLKQLYQEGNPVVGILGEPLRRSFDYYVLYGMTTRKKRVYYGLRNIGYLL</sequence>
<accession>A0ABD1SBR4</accession>
<protein>
    <submittedName>
        <fullName evidence="1">Uncharacterized protein</fullName>
    </submittedName>
</protein>
<reference evidence="2" key="1">
    <citation type="submission" date="2024-07" db="EMBL/GenBank/DDBJ databases">
        <title>Two chromosome-level genome assemblies of Korean endemic species Abeliophyllum distichum and Forsythia ovata (Oleaceae).</title>
        <authorList>
            <person name="Jang H."/>
        </authorList>
    </citation>
    <scope>NUCLEOTIDE SEQUENCE [LARGE SCALE GENOMIC DNA]</scope>
</reference>
<comment type="caution">
    <text evidence="1">The sequence shown here is derived from an EMBL/GenBank/DDBJ whole genome shotgun (WGS) entry which is preliminary data.</text>
</comment>
<dbReference type="AlphaFoldDB" id="A0ABD1SBR4"/>
<gene>
    <name evidence="1" type="ORF">Adt_23755</name>
</gene>
<keyword evidence="2" id="KW-1185">Reference proteome</keyword>